<protein>
    <submittedName>
        <fullName evidence="1">Uncharacterized protein</fullName>
    </submittedName>
</protein>
<evidence type="ECO:0000313" key="1">
    <source>
        <dbReference type="EMBL" id="JAE32617.1"/>
    </source>
</evidence>
<reference evidence="1" key="1">
    <citation type="submission" date="2014-09" db="EMBL/GenBank/DDBJ databases">
        <authorList>
            <person name="Magalhaes I.L.F."/>
            <person name="Oliveira U."/>
            <person name="Santos F.R."/>
            <person name="Vidigal T.H.D.A."/>
            <person name="Brescovit A.D."/>
            <person name="Santos A.J."/>
        </authorList>
    </citation>
    <scope>NUCLEOTIDE SEQUENCE</scope>
    <source>
        <tissue evidence="1">Shoot tissue taken approximately 20 cm above the soil surface</tissue>
    </source>
</reference>
<reference evidence="1" key="2">
    <citation type="journal article" date="2015" name="Data Brief">
        <title>Shoot transcriptome of the giant reed, Arundo donax.</title>
        <authorList>
            <person name="Barrero R.A."/>
            <person name="Guerrero F.D."/>
            <person name="Moolhuijzen P."/>
            <person name="Goolsby J.A."/>
            <person name="Tidwell J."/>
            <person name="Bellgard S.E."/>
            <person name="Bellgard M.I."/>
        </authorList>
    </citation>
    <scope>NUCLEOTIDE SEQUENCE</scope>
    <source>
        <tissue evidence="1">Shoot tissue taken approximately 20 cm above the soil surface</tissue>
    </source>
</reference>
<accession>A0A0A9H7C8</accession>
<sequence length="44" mass="4907">MKCLKRIILNERKTEKKAGKTVCIDVSALANAHCTTPIDKRNHG</sequence>
<name>A0A0A9H7C8_ARUDO</name>
<proteinExistence type="predicted"/>
<organism evidence="1">
    <name type="scientific">Arundo donax</name>
    <name type="common">Giant reed</name>
    <name type="synonym">Donax arundinaceus</name>
    <dbReference type="NCBI Taxonomy" id="35708"/>
    <lineage>
        <taxon>Eukaryota</taxon>
        <taxon>Viridiplantae</taxon>
        <taxon>Streptophyta</taxon>
        <taxon>Embryophyta</taxon>
        <taxon>Tracheophyta</taxon>
        <taxon>Spermatophyta</taxon>
        <taxon>Magnoliopsida</taxon>
        <taxon>Liliopsida</taxon>
        <taxon>Poales</taxon>
        <taxon>Poaceae</taxon>
        <taxon>PACMAD clade</taxon>
        <taxon>Arundinoideae</taxon>
        <taxon>Arundineae</taxon>
        <taxon>Arundo</taxon>
    </lineage>
</organism>
<dbReference type="AlphaFoldDB" id="A0A0A9H7C8"/>
<dbReference type="EMBL" id="GBRH01165279">
    <property type="protein sequence ID" value="JAE32617.1"/>
    <property type="molecule type" value="Transcribed_RNA"/>
</dbReference>